<feature type="region of interest" description="Disordered" evidence="2">
    <location>
        <begin position="44"/>
        <end position="90"/>
    </location>
</feature>
<feature type="region of interest" description="Disordered" evidence="2">
    <location>
        <begin position="330"/>
        <end position="387"/>
    </location>
</feature>
<dbReference type="CDD" id="cd00167">
    <property type="entry name" value="SANT"/>
    <property type="match status" value="2"/>
</dbReference>
<dbReference type="Pfam" id="PF21884">
    <property type="entry name" value="ZUO1-like_ZHD"/>
    <property type="match status" value="1"/>
</dbReference>
<dbReference type="PRINTS" id="PR00625">
    <property type="entry name" value="JDOMAIN"/>
</dbReference>
<dbReference type="PANTHER" id="PTHR43999:SF1">
    <property type="entry name" value="DNAJ HOMOLOG SUBFAMILY C MEMBER 2"/>
    <property type="match status" value="1"/>
</dbReference>
<name>U6M5B0_EIMMA</name>
<dbReference type="InterPro" id="IPR044634">
    <property type="entry name" value="Zuotin/DnaJC2"/>
</dbReference>
<dbReference type="OMA" id="SFWYDFD"/>
<dbReference type="SMART" id="SM00717">
    <property type="entry name" value="SANT"/>
    <property type="match status" value="2"/>
</dbReference>
<feature type="coiled-coil region" evidence="1">
    <location>
        <begin position="488"/>
        <end position="529"/>
    </location>
</feature>
<feature type="domain" description="J" evidence="3">
    <location>
        <begin position="104"/>
        <end position="220"/>
    </location>
</feature>
<evidence type="ECO:0000259" key="4">
    <source>
        <dbReference type="PROSITE" id="PS50090"/>
    </source>
</evidence>
<dbReference type="Pfam" id="PF00226">
    <property type="entry name" value="DnaJ"/>
    <property type="match status" value="1"/>
</dbReference>
<evidence type="ECO:0000259" key="3">
    <source>
        <dbReference type="PROSITE" id="PS50076"/>
    </source>
</evidence>
<dbReference type="GO" id="GO:0030544">
    <property type="term" value="F:Hsp70 protein binding"/>
    <property type="evidence" value="ECO:0007669"/>
    <property type="project" value="InterPro"/>
</dbReference>
<sequence>MEPLLMLCDADVAAGCTLEPFVVCSLCTVTRRFEAAGRSFQQTYERRDSLKHPRKSGSKNTRTPEEDDDYSEEVGKSKSKSGGGGSSSMCSGGNLRRILAYKETLYQILGVHEGASLAEIKKQYRKKVLEYHPDKAKSGGTSPPAHPSTSTSTSTDNSAEAGAAAGAESAEGGVEGAYITAAAAGGQPSSEHEAFLKLQEAYEALSGKYSSFRRQYDSALPFDESVPSAADCQSPEDFYKIFGAAFQRNARWSVNRPVPTLGDCSTPLSAVEEFYEFWFAFESWRDFGVHDEHDLDQAACRLERRWMERENARIKKKYIKNERARIQKLVETAHAADPRIKQQKEEERKKKEEEKAAQLRAREEARRAAEDQKRREEEEARSREEEAQRLLKQQQQERAILRKWRQTFRWLYRRLGEGEEQSTLLNPVRLQELSMALNLEEMHQFLRTVYQKLGLQDLMQDEMGEPQPLPEALNISAEQQSAVLRLYLEKWQKLKEAELQRGKAAQEEAQRLQEEKQRQAVERKKAQQSVWTAEELSLLSKALQKFPGGTARRWHQIASFLGTKTQEEEVQQQSMQQQLKAAGAAAAGRNGKACETVASSAAWTREQQIALESALAKFPSTMPPQERWSAIAEEVPGKTRKECVERFKQIRAAILAAKGSQ</sequence>
<dbReference type="GO" id="GO:0051083">
    <property type="term" value="P:'de novo' cotranslational protein folding"/>
    <property type="evidence" value="ECO:0007669"/>
    <property type="project" value="InterPro"/>
</dbReference>
<dbReference type="SMART" id="SM00271">
    <property type="entry name" value="DnaJ"/>
    <property type="match status" value="1"/>
</dbReference>
<proteinExistence type="predicted"/>
<dbReference type="GO" id="GO:0043022">
    <property type="term" value="F:ribosome binding"/>
    <property type="evidence" value="ECO:0007669"/>
    <property type="project" value="InterPro"/>
</dbReference>
<dbReference type="InterPro" id="IPR017884">
    <property type="entry name" value="SANT_dom"/>
</dbReference>
<dbReference type="InterPro" id="IPR001623">
    <property type="entry name" value="DnaJ_domain"/>
</dbReference>
<dbReference type="SUPFAM" id="SSF46689">
    <property type="entry name" value="Homeodomain-like"/>
    <property type="match status" value="2"/>
</dbReference>
<dbReference type="InterPro" id="IPR036869">
    <property type="entry name" value="J_dom_sf"/>
</dbReference>
<organism evidence="6 7">
    <name type="scientific">Eimeria maxima</name>
    <name type="common">Coccidian parasite</name>
    <dbReference type="NCBI Taxonomy" id="5804"/>
    <lineage>
        <taxon>Eukaryota</taxon>
        <taxon>Sar</taxon>
        <taxon>Alveolata</taxon>
        <taxon>Apicomplexa</taxon>
        <taxon>Conoidasida</taxon>
        <taxon>Coccidia</taxon>
        <taxon>Eucoccidiorida</taxon>
        <taxon>Eimeriorina</taxon>
        <taxon>Eimeriidae</taxon>
        <taxon>Eimeria</taxon>
    </lineage>
</organism>
<dbReference type="CDD" id="cd06257">
    <property type="entry name" value="DnaJ"/>
    <property type="match status" value="1"/>
</dbReference>
<dbReference type="PROSITE" id="PS51293">
    <property type="entry name" value="SANT"/>
    <property type="match status" value="1"/>
</dbReference>
<dbReference type="OrthoDB" id="1690618at2759"/>
<feature type="region of interest" description="Disordered" evidence="2">
    <location>
        <begin position="133"/>
        <end position="167"/>
    </location>
</feature>
<feature type="domain" description="Myb-like" evidence="4">
    <location>
        <begin position="603"/>
        <end position="651"/>
    </location>
</feature>
<dbReference type="GO" id="GO:0005829">
    <property type="term" value="C:cytosol"/>
    <property type="evidence" value="ECO:0007669"/>
    <property type="project" value="TreeGrafter"/>
</dbReference>
<accession>U6M5B0</accession>
<dbReference type="GeneID" id="25336187"/>
<dbReference type="InterPro" id="IPR054076">
    <property type="entry name" value="ZUO1-like_ZHD"/>
</dbReference>
<dbReference type="Gene3D" id="1.10.287.110">
    <property type="entry name" value="DnaJ domain"/>
    <property type="match status" value="1"/>
</dbReference>
<dbReference type="PROSITE" id="PS50076">
    <property type="entry name" value="DNAJ_2"/>
    <property type="match status" value="1"/>
</dbReference>
<reference evidence="6" key="2">
    <citation type="submission" date="2013-10" db="EMBL/GenBank/DDBJ databases">
        <authorList>
            <person name="Aslett M."/>
        </authorList>
    </citation>
    <scope>NUCLEOTIDE SEQUENCE [LARGE SCALE GENOMIC DNA]</scope>
    <source>
        <strain evidence="6">Weybridge</strain>
    </source>
</reference>
<dbReference type="PANTHER" id="PTHR43999">
    <property type="entry name" value="DNAJ HOMOLOG SUBFAMILY C MEMBER 2"/>
    <property type="match status" value="1"/>
</dbReference>
<keyword evidence="1" id="KW-0175">Coiled coil</keyword>
<dbReference type="Gene3D" id="1.10.10.60">
    <property type="entry name" value="Homeodomain-like"/>
    <property type="match status" value="2"/>
</dbReference>
<dbReference type="Pfam" id="PF23082">
    <property type="entry name" value="Myb_DNA-binding_2"/>
    <property type="match status" value="1"/>
</dbReference>
<evidence type="ECO:0000256" key="2">
    <source>
        <dbReference type="SAM" id="MobiDB-lite"/>
    </source>
</evidence>
<feature type="domain" description="SANT" evidence="5">
    <location>
        <begin position="526"/>
        <end position="568"/>
    </location>
</feature>
<dbReference type="PROSITE" id="PS50090">
    <property type="entry name" value="MYB_LIKE"/>
    <property type="match status" value="2"/>
</dbReference>
<feature type="compositionally biased region" description="Low complexity" evidence="2">
    <location>
        <begin position="141"/>
        <end position="167"/>
    </location>
</feature>
<dbReference type="InterPro" id="IPR009057">
    <property type="entry name" value="Homeodomain-like_sf"/>
</dbReference>
<reference evidence="6" key="1">
    <citation type="submission" date="2013-10" db="EMBL/GenBank/DDBJ databases">
        <title>Genomic analysis of the causative agents of coccidiosis in chickens.</title>
        <authorList>
            <person name="Reid A.J."/>
            <person name="Blake D."/>
            <person name="Billington K."/>
            <person name="Browne H."/>
            <person name="Dunn M."/>
            <person name="Hung S."/>
            <person name="Kawahara F."/>
            <person name="Miranda-Saavedra D."/>
            <person name="Mourier T."/>
            <person name="Nagra H."/>
            <person name="Otto T.D."/>
            <person name="Rawlings N."/>
            <person name="Sanchez A."/>
            <person name="Sanders M."/>
            <person name="Subramaniam C."/>
            <person name="Tay Y."/>
            <person name="Dear P."/>
            <person name="Doerig C."/>
            <person name="Gruber A."/>
            <person name="Parkinson J."/>
            <person name="Shirley M."/>
            <person name="Wan K.L."/>
            <person name="Berriman M."/>
            <person name="Tomley F."/>
            <person name="Pain A."/>
        </authorList>
    </citation>
    <scope>NUCLEOTIDE SEQUENCE [LARGE SCALE GENOMIC DNA]</scope>
    <source>
        <strain evidence="6">Weybridge</strain>
    </source>
</reference>
<evidence type="ECO:0000313" key="6">
    <source>
        <dbReference type="EMBL" id="CDJ59422.1"/>
    </source>
</evidence>
<dbReference type="AlphaFoldDB" id="U6M5B0"/>
<dbReference type="InterPro" id="IPR001005">
    <property type="entry name" value="SANT/Myb"/>
</dbReference>
<dbReference type="VEuPathDB" id="ToxoDB:EMWEY_00022010"/>
<dbReference type="Pfam" id="PF00249">
    <property type="entry name" value="Myb_DNA-binding"/>
    <property type="match status" value="1"/>
</dbReference>
<gene>
    <name evidence="6" type="ORF">EMWEY_00022010</name>
</gene>
<dbReference type="EMBL" id="HG720398">
    <property type="protein sequence ID" value="CDJ59422.1"/>
    <property type="molecule type" value="Genomic_DNA"/>
</dbReference>
<keyword evidence="7" id="KW-1185">Reference proteome</keyword>
<dbReference type="GO" id="GO:0006450">
    <property type="term" value="P:regulation of translational fidelity"/>
    <property type="evidence" value="ECO:0007669"/>
    <property type="project" value="InterPro"/>
</dbReference>
<dbReference type="RefSeq" id="XP_013336070.1">
    <property type="nucleotide sequence ID" value="XM_013480616.1"/>
</dbReference>
<dbReference type="SUPFAM" id="SSF46565">
    <property type="entry name" value="Chaperone J-domain"/>
    <property type="match status" value="1"/>
</dbReference>
<feature type="domain" description="Myb-like" evidence="4">
    <location>
        <begin position="523"/>
        <end position="568"/>
    </location>
</feature>
<dbReference type="Proteomes" id="UP000030763">
    <property type="component" value="Unassembled WGS sequence"/>
</dbReference>
<evidence type="ECO:0000256" key="1">
    <source>
        <dbReference type="SAM" id="Coils"/>
    </source>
</evidence>
<protein>
    <submittedName>
        <fullName evidence="6">DnaJ domain-containing protein, putative</fullName>
    </submittedName>
</protein>
<evidence type="ECO:0000259" key="5">
    <source>
        <dbReference type="PROSITE" id="PS51293"/>
    </source>
</evidence>
<evidence type="ECO:0000313" key="7">
    <source>
        <dbReference type="Proteomes" id="UP000030763"/>
    </source>
</evidence>
<feature type="compositionally biased region" description="Basic and acidic residues" evidence="2">
    <location>
        <begin position="334"/>
        <end position="387"/>
    </location>
</feature>